<evidence type="ECO:0000256" key="11">
    <source>
        <dbReference type="SAM" id="Phobius"/>
    </source>
</evidence>
<evidence type="ECO:0000256" key="1">
    <source>
        <dbReference type="ARBA" id="ARBA00004651"/>
    </source>
</evidence>
<feature type="transmembrane region" description="Helical" evidence="11">
    <location>
        <begin position="184"/>
        <end position="204"/>
    </location>
</feature>
<evidence type="ECO:0000256" key="7">
    <source>
        <dbReference type="ARBA" id="ARBA00023136"/>
    </source>
</evidence>
<dbReference type="GO" id="GO:0051205">
    <property type="term" value="P:protein insertion into membrane"/>
    <property type="evidence" value="ECO:0007669"/>
    <property type="project" value="TreeGrafter"/>
</dbReference>
<keyword evidence="8" id="KW-0143">Chaperone</keyword>
<dbReference type="GO" id="GO:0005886">
    <property type="term" value="C:plasma membrane"/>
    <property type="evidence" value="ECO:0007669"/>
    <property type="project" value="UniProtKB-SubCell"/>
</dbReference>
<dbReference type="OrthoDB" id="9780552at2"/>
<gene>
    <name evidence="13" type="ORF">AYR53_08190</name>
</gene>
<evidence type="ECO:0000256" key="6">
    <source>
        <dbReference type="ARBA" id="ARBA00022989"/>
    </source>
</evidence>
<organism evidence="13 14">
    <name type="scientific">Loigolactobacillus backii</name>
    <dbReference type="NCBI Taxonomy" id="375175"/>
    <lineage>
        <taxon>Bacteria</taxon>
        <taxon>Bacillati</taxon>
        <taxon>Bacillota</taxon>
        <taxon>Bacilli</taxon>
        <taxon>Lactobacillales</taxon>
        <taxon>Lactobacillaceae</taxon>
        <taxon>Loigolactobacillus</taxon>
    </lineage>
</organism>
<proteinExistence type="inferred from homology"/>
<dbReference type="PANTHER" id="PTHR12428:SF65">
    <property type="entry name" value="CYTOCHROME C OXIDASE ASSEMBLY PROTEIN COX18, MITOCHONDRIAL"/>
    <property type="match status" value="1"/>
</dbReference>
<dbReference type="AlphaFoldDB" id="A0A192H2Y8"/>
<feature type="transmembrane region" description="Helical" evidence="11">
    <location>
        <begin position="139"/>
        <end position="164"/>
    </location>
</feature>
<reference evidence="13 14" key="1">
    <citation type="submission" date="2016-03" db="EMBL/GenBank/DDBJ databases">
        <title>Pediococcus and Lactobacillus from brewery environment - whole genome sequencing and assembly.</title>
        <authorList>
            <person name="Behr J."/>
            <person name="Geissler A.J."/>
            <person name="Vogel R.F."/>
        </authorList>
    </citation>
    <scope>NUCLEOTIDE SEQUENCE [LARGE SCALE GENOMIC DNA]</scope>
    <source>
        <strain evidence="13 14">TMW 1.1989</strain>
    </source>
</reference>
<keyword evidence="7 11" id="KW-0472">Membrane</keyword>
<dbReference type="NCBIfam" id="TIGR03592">
    <property type="entry name" value="yidC_oxa1_cterm"/>
    <property type="match status" value="1"/>
</dbReference>
<dbReference type="Proteomes" id="UP000078582">
    <property type="component" value="Chromosome"/>
</dbReference>
<dbReference type="STRING" id="375175.AYR53_08190"/>
<evidence type="ECO:0000313" key="14">
    <source>
        <dbReference type="Proteomes" id="UP000078582"/>
    </source>
</evidence>
<keyword evidence="5" id="KW-0653">Protein transport</keyword>
<dbReference type="PRINTS" id="PR00701">
    <property type="entry name" value="60KDINNERMP"/>
</dbReference>
<feature type="transmembrane region" description="Helical" evidence="11">
    <location>
        <begin position="238"/>
        <end position="258"/>
    </location>
</feature>
<feature type="region of interest" description="Disordered" evidence="10">
    <location>
        <begin position="270"/>
        <end position="317"/>
    </location>
</feature>
<evidence type="ECO:0000256" key="9">
    <source>
        <dbReference type="RuleBase" id="RU003945"/>
    </source>
</evidence>
<dbReference type="CDD" id="cd20070">
    <property type="entry name" value="5TM_YidC_Alb3"/>
    <property type="match status" value="1"/>
</dbReference>
<evidence type="ECO:0000259" key="12">
    <source>
        <dbReference type="Pfam" id="PF02096"/>
    </source>
</evidence>
<evidence type="ECO:0000313" key="13">
    <source>
        <dbReference type="EMBL" id="ANK62730.1"/>
    </source>
</evidence>
<dbReference type="GeneID" id="42982233"/>
<feature type="region of interest" description="Disordered" evidence="10">
    <location>
        <begin position="102"/>
        <end position="121"/>
    </location>
</feature>
<feature type="domain" description="Membrane insertase YidC/Oxa/ALB C-terminal" evidence="12">
    <location>
        <begin position="67"/>
        <end position="255"/>
    </location>
</feature>
<evidence type="ECO:0000256" key="5">
    <source>
        <dbReference type="ARBA" id="ARBA00022927"/>
    </source>
</evidence>
<dbReference type="EMBL" id="CP014873">
    <property type="protein sequence ID" value="ANK62730.1"/>
    <property type="molecule type" value="Genomic_DNA"/>
</dbReference>
<dbReference type="InterPro" id="IPR028055">
    <property type="entry name" value="YidC/Oxa/ALB_C"/>
</dbReference>
<dbReference type="Pfam" id="PF02096">
    <property type="entry name" value="60KD_IMP"/>
    <property type="match status" value="1"/>
</dbReference>
<comment type="similarity">
    <text evidence="9">Belongs to the OXA1/ALB3/YidC family.</text>
</comment>
<dbReference type="PROSITE" id="PS51257">
    <property type="entry name" value="PROKAR_LIPOPROTEIN"/>
    <property type="match status" value="1"/>
</dbReference>
<keyword evidence="4 9" id="KW-0812">Transmembrane</keyword>
<evidence type="ECO:0000256" key="8">
    <source>
        <dbReference type="ARBA" id="ARBA00023186"/>
    </source>
</evidence>
<evidence type="ECO:0000256" key="10">
    <source>
        <dbReference type="SAM" id="MobiDB-lite"/>
    </source>
</evidence>
<dbReference type="GO" id="GO:0015031">
    <property type="term" value="P:protein transport"/>
    <property type="evidence" value="ECO:0007669"/>
    <property type="project" value="UniProtKB-KW"/>
</dbReference>
<dbReference type="GO" id="GO:0032977">
    <property type="term" value="F:membrane insertase activity"/>
    <property type="evidence" value="ECO:0007669"/>
    <property type="project" value="InterPro"/>
</dbReference>
<dbReference type="RefSeq" id="WP_068280836.1">
    <property type="nucleotide sequence ID" value="NZ_CP014873.1"/>
</dbReference>
<protein>
    <submittedName>
        <fullName evidence="13">OxaA</fullName>
    </submittedName>
</protein>
<keyword evidence="2" id="KW-0813">Transport</keyword>
<sequence length="317" mass="35383">MKQSKRLITYGGLFTVLTLFLSACSNQQIHRTPPTGFLYGPIYKFLGLPMQHLITWIAKLFGNPPNYGWAILIITLVVRLILLPLMLSQSKKSTRQQQKMAAIKPQMDDIQKRQKAAQTNEERTAISQEMMTLYKDNGVSMTGGIGCLPLLIQLPIFSALYMAIQYDPVLFKSTFMGISLGQTNLVITILATLTYIIQGYISLIGLPESQKQQMKTMMLMSPAMTFFISLASPAGLGLYFLAGGLLAILQTVITNFYYMPKIKAEVAEELKKNPPKQVVKPVEETVKPATKPKKVAAKPNANSNQKNRNSGKQHHER</sequence>
<comment type="subcellular location">
    <subcellularLocation>
        <location evidence="1">Cell membrane</location>
        <topology evidence="1">Multi-pass membrane protein</topology>
    </subcellularLocation>
    <subcellularLocation>
        <location evidence="9">Membrane</location>
        <topology evidence="9">Multi-pass membrane protein</topology>
    </subcellularLocation>
</comment>
<dbReference type="PANTHER" id="PTHR12428">
    <property type="entry name" value="OXA1"/>
    <property type="match status" value="1"/>
</dbReference>
<keyword evidence="6 11" id="KW-1133">Transmembrane helix</keyword>
<keyword evidence="3" id="KW-1003">Cell membrane</keyword>
<name>A0A192H2Y8_9LACO</name>
<feature type="transmembrane region" description="Helical" evidence="11">
    <location>
        <begin position="67"/>
        <end position="87"/>
    </location>
</feature>
<keyword evidence="14" id="KW-1185">Reference proteome</keyword>
<evidence type="ECO:0000256" key="3">
    <source>
        <dbReference type="ARBA" id="ARBA00022475"/>
    </source>
</evidence>
<evidence type="ECO:0000256" key="2">
    <source>
        <dbReference type="ARBA" id="ARBA00022448"/>
    </source>
</evidence>
<dbReference type="InterPro" id="IPR001708">
    <property type="entry name" value="YidC/ALB3/OXA1/COX18"/>
</dbReference>
<evidence type="ECO:0000256" key="4">
    <source>
        <dbReference type="ARBA" id="ARBA00022692"/>
    </source>
</evidence>
<dbReference type="InterPro" id="IPR047196">
    <property type="entry name" value="YidC_ALB_C"/>
</dbReference>
<accession>A0A192H2Y8</accession>